<proteinExistence type="predicted"/>
<protein>
    <submittedName>
        <fullName evidence="2">Uncharacterized protein</fullName>
    </submittedName>
</protein>
<accession>A0A6J8B5E3</accession>
<sequence length="159" mass="18144">MFKSVLNLKAQRCRFIIPEHNNQMISTDARTVVENRNISIVSEAQQLAFPNNDSEHSEHTIATSDNDINDSEHLDDGYERPYTTLVAHNHADNEHVYSSTKTNSINDNSTTLQNATCRLSFAFPEQDPSQDNHKTDFFADDGQGNVKRNTREYINLMLK</sequence>
<gene>
    <name evidence="2" type="ORF">MCOR_15241</name>
</gene>
<name>A0A6J8B5E3_MYTCO</name>
<dbReference type="AlphaFoldDB" id="A0A6J8B5E3"/>
<feature type="region of interest" description="Disordered" evidence="1">
    <location>
        <begin position="47"/>
        <end position="71"/>
    </location>
</feature>
<dbReference type="EMBL" id="CACVKT020002641">
    <property type="protein sequence ID" value="CAC5379148.1"/>
    <property type="molecule type" value="Genomic_DNA"/>
</dbReference>
<organism evidence="2 3">
    <name type="scientific">Mytilus coruscus</name>
    <name type="common">Sea mussel</name>
    <dbReference type="NCBI Taxonomy" id="42192"/>
    <lineage>
        <taxon>Eukaryota</taxon>
        <taxon>Metazoa</taxon>
        <taxon>Spiralia</taxon>
        <taxon>Lophotrochozoa</taxon>
        <taxon>Mollusca</taxon>
        <taxon>Bivalvia</taxon>
        <taxon>Autobranchia</taxon>
        <taxon>Pteriomorphia</taxon>
        <taxon>Mytilida</taxon>
        <taxon>Mytiloidea</taxon>
        <taxon>Mytilidae</taxon>
        <taxon>Mytilinae</taxon>
        <taxon>Mytilus</taxon>
    </lineage>
</organism>
<keyword evidence="3" id="KW-1185">Reference proteome</keyword>
<reference evidence="2 3" key="1">
    <citation type="submission" date="2020-06" db="EMBL/GenBank/DDBJ databases">
        <authorList>
            <person name="Li R."/>
            <person name="Bekaert M."/>
        </authorList>
    </citation>
    <scope>NUCLEOTIDE SEQUENCE [LARGE SCALE GENOMIC DNA]</scope>
    <source>
        <strain evidence="3">wild</strain>
    </source>
</reference>
<evidence type="ECO:0000313" key="3">
    <source>
        <dbReference type="Proteomes" id="UP000507470"/>
    </source>
</evidence>
<evidence type="ECO:0000313" key="2">
    <source>
        <dbReference type="EMBL" id="CAC5379148.1"/>
    </source>
</evidence>
<dbReference type="Proteomes" id="UP000507470">
    <property type="component" value="Unassembled WGS sequence"/>
</dbReference>
<evidence type="ECO:0000256" key="1">
    <source>
        <dbReference type="SAM" id="MobiDB-lite"/>
    </source>
</evidence>
<dbReference type="OrthoDB" id="10449377at2759"/>